<evidence type="ECO:0008006" key="4">
    <source>
        <dbReference type="Google" id="ProtNLM"/>
    </source>
</evidence>
<evidence type="ECO:0000256" key="1">
    <source>
        <dbReference type="SAM" id="MobiDB-lite"/>
    </source>
</evidence>
<reference evidence="2 3" key="1">
    <citation type="journal article" date="2017" name="ISME J.">
        <title>Genome of 'Ca. Desulfovibrio trichonymphae', an H2-oxidizing bacterium in a tripartite symbiotic system within a protist cell in the termite gut.</title>
        <authorList>
            <person name="Kuwahara H."/>
            <person name="Yuki M."/>
            <person name="Izawa K."/>
            <person name="Ohkuma M."/>
            <person name="Hongoh Y."/>
        </authorList>
    </citation>
    <scope>NUCLEOTIDE SEQUENCE [LARGE SCALE GENOMIC DNA]</scope>
    <source>
        <strain evidence="2 3">Rs-N31</strain>
    </source>
</reference>
<name>A0A1J1E2V9_9BACT</name>
<dbReference type="Proteomes" id="UP000242645">
    <property type="component" value="Chromosome"/>
</dbReference>
<feature type="region of interest" description="Disordered" evidence="1">
    <location>
        <begin position="147"/>
        <end position="196"/>
    </location>
</feature>
<dbReference type="AlphaFoldDB" id="A0A1J1E2V9"/>
<evidence type="ECO:0000313" key="2">
    <source>
        <dbReference type="EMBL" id="BAV91760.1"/>
    </source>
</evidence>
<organism evidence="2 3">
    <name type="scientific">Candidatus Desulfovibrio trichonymphae</name>
    <dbReference type="NCBI Taxonomy" id="1725232"/>
    <lineage>
        <taxon>Bacteria</taxon>
        <taxon>Pseudomonadati</taxon>
        <taxon>Thermodesulfobacteriota</taxon>
        <taxon>Desulfovibrionia</taxon>
        <taxon>Desulfovibrionales</taxon>
        <taxon>Desulfovibrionaceae</taxon>
        <taxon>Desulfovibrio</taxon>
    </lineage>
</organism>
<protein>
    <recommendedName>
        <fullName evidence="4">Lipoprotein</fullName>
    </recommendedName>
</protein>
<accession>A0A1J1E2V9</accession>
<dbReference type="PROSITE" id="PS51257">
    <property type="entry name" value="PROKAR_LIPOPROTEIN"/>
    <property type="match status" value="1"/>
</dbReference>
<proteinExistence type="predicted"/>
<dbReference type="KEGG" id="dtr:RSDT_0248"/>
<dbReference type="EMBL" id="AP017368">
    <property type="protein sequence ID" value="BAV91760.1"/>
    <property type="molecule type" value="Genomic_DNA"/>
</dbReference>
<dbReference type="OrthoDB" id="5459601at2"/>
<sequence>MRVLAALVLGLTVAAVQGCTDLGIGNLFSNDPFTGGSEAATSRLLDVTLPPGMERYPSHGYQTSGAYGGREGLETLRGDVDPAQAAQSLYSSLSAQGWQMRLALRKGDRSVYLYDKANALTILVFRRQTVMTILEIWTGGRLQDGAALNLPGENGPHTEPPGETWPAGNPDSYPPSPGATEHWGEKNGSGIQERNL</sequence>
<dbReference type="RefSeq" id="WP_096399293.1">
    <property type="nucleotide sequence ID" value="NZ_AP017368.1"/>
</dbReference>
<gene>
    <name evidence="2" type="ORF">RSDT_0248</name>
</gene>
<keyword evidence="3" id="KW-1185">Reference proteome</keyword>
<evidence type="ECO:0000313" key="3">
    <source>
        <dbReference type="Proteomes" id="UP000242645"/>
    </source>
</evidence>